<organism evidence="1 2">
    <name type="scientific">Dovyalis caffra</name>
    <dbReference type="NCBI Taxonomy" id="77055"/>
    <lineage>
        <taxon>Eukaryota</taxon>
        <taxon>Viridiplantae</taxon>
        <taxon>Streptophyta</taxon>
        <taxon>Embryophyta</taxon>
        <taxon>Tracheophyta</taxon>
        <taxon>Spermatophyta</taxon>
        <taxon>Magnoliopsida</taxon>
        <taxon>eudicotyledons</taxon>
        <taxon>Gunneridae</taxon>
        <taxon>Pentapetalae</taxon>
        <taxon>rosids</taxon>
        <taxon>fabids</taxon>
        <taxon>Malpighiales</taxon>
        <taxon>Salicaceae</taxon>
        <taxon>Flacourtieae</taxon>
        <taxon>Dovyalis</taxon>
    </lineage>
</organism>
<evidence type="ECO:0000313" key="2">
    <source>
        <dbReference type="Proteomes" id="UP001314170"/>
    </source>
</evidence>
<proteinExistence type="predicted"/>
<comment type="caution">
    <text evidence="1">The sequence shown here is derived from an EMBL/GenBank/DDBJ whole genome shotgun (WGS) entry which is preliminary data.</text>
</comment>
<dbReference type="AlphaFoldDB" id="A0AAV1R3G5"/>
<dbReference type="EMBL" id="CAWUPB010000857">
    <property type="protein sequence ID" value="CAK7327558.1"/>
    <property type="molecule type" value="Genomic_DNA"/>
</dbReference>
<gene>
    <name evidence="1" type="ORF">DCAF_LOCUS5273</name>
</gene>
<name>A0AAV1R3G5_9ROSI</name>
<evidence type="ECO:0000313" key="1">
    <source>
        <dbReference type="EMBL" id="CAK7327558.1"/>
    </source>
</evidence>
<protein>
    <submittedName>
        <fullName evidence="1">Uncharacterized protein</fullName>
    </submittedName>
</protein>
<keyword evidence="2" id="KW-1185">Reference proteome</keyword>
<sequence length="165" mass="18984">MEESRLKIYFTAPNCKALELEISPFSYLTLARKHCKKQRAKDTYGSAFCMKSMQVRQLQSTNLHLRHPKQTQEVQPTHVDERGQPLRLLRLTKPALSFAFAASDELVTMKNSPHRPTCPIRCMLIIFEQFSPPQWHFLVINKHPDMAWPVARAFPAAVLLKLIGS</sequence>
<accession>A0AAV1R3G5</accession>
<dbReference type="Proteomes" id="UP001314170">
    <property type="component" value="Unassembled WGS sequence"/>
</dbReference>
<reference evidence="1 2" key="1">
    <citation type="submission" date="2024-01" db="EMBL/GenBank/DDBJ databases">
        <authorList>
            <person name="Waweru B."/>
        </authorList>
    </citation>
    <scope>NUCLEOTIDE SEQUENCE [LARGE SCALE GENOMIC DNA]</scope>
</reference>